<proteinExistence type="predicted"/>
<evidence type="ECO:0000313" key="3">
    <source>
        <dbReference type="EMBL" id="MTV53395.1"/>
    </source>
</evidence>
<dbReference type="RefSeq" id="WP_155470708.1">
    <property type="nucleotide sequence ID" value="NZ_BMKG01000012.1"/>
</dbReference>
<evidence type="ECO:0000313" key="2">
    <source>
        <dbReference type="EMBL" id="GGC06929.1"/>
    </source>
</evidence>
<keyword evidence="1" id="KW-1133">Transmembrane helix</keyword>
<feature type="transmembrane region" description="Helical" evidence="1">
    <location>
        <begin position="155"/>
        <end position="173"/>
    </location>
</feature>
<keyword evidence="5" id="KW-1185">Reference proteome</keyword>
<comment type="caution">
    <text evidence="3">The sequence shown here is derived from an EMBL/GenBank/DDBJ whole genome shotgun (WGS) entry which is preliminary data.</text>
</comment>
<reference evidence="2" key="4">
    <citation type="submission" date="2024-05" db="EMBL/GenBank/DDBJ databases">
        <authorList>
            <person name="Sun Q."/>
            <person name="Zhou Y."/>
        </authorList>
    </citation>
    <scope>NUCLEOTIDE SEQUENCE</scope>
    <source>
        <strain evidence="2">CGMCC 1.15931</strain>
    </source>
</reference>
<feature type="transmembrane region" description="Helical" evidence="1">
    <location>
        <begin position="242"/>
        <end position="259"/>
    </location>
</feature>
<feature type="transmembrane region" description="Helical" evidence="1">
    <location>
        <begin position="212"/>
        <end position="230"/>
    </location>
</feature>
<dbReference type="AlphaFoldDB" id="A0A6I3SXL8"/>
<reference evidence="5" key="2">
    <citation type="journal article" date="2019" name="Int. J. Syst. Evol. Microbiol.">
        <title>The Global Catalogue of Microorganisms (GCM) 10K type strain sequencing project: providing services to taxonomists for standard genome sequencing and annotation.</title>
        <authorList>
            <consortium name="The Broad Institute Genomics Platform"/>
            <consortium name="The Broad Institute Genome Sequencing Center for Infectious Disease"/>
            <person name="Wu L."/>
            <person name="Ma J."/>
        </authorList>
    </citation>
    <scope>NUCLEOTIDE SEQUENCE [LARGE SCALE GENOMIC DNA]</scope>
    <source>
        <strain evidence="5">CGMCC 1.15931</strain>
    </source>
</reference>
<evidence type="ECO:0000313" key="4">
    <source>
        <dbReference type="Proteomes" id="UP000430634"/>
    </source>
</evidence>
<dbReference type="EMBL" id="BMKG01000012">
    <property type="protein sequence ID" value="GGC06929.1"/>
    <property type="molecule type" value="Genomic_DNA"/>
</dbReference>
<reference evidence="2" key="1">
    <citation type="journal article" date="2014" name="Int. J. Syst. Evol. Microbiol.">
        <title>Complete genome of a new Firmicutes species belonging to the dominant human colonic microbiota ('Ruminococcus bicirculans') reveals two chromosomes and a selective capacity to utilize plant glucans.</title>
        <authorList>
            <consortium name="NISC Comparative Sequencing Program"/>
            <person name="Wegmann U."/>
            <person name="Louis P."/>
            <person name="Goesmann A."/>
            <person name="Henrissat B."/>
            <person name="Duncan S.H."/>
            <person name="Flint H.J."/>
        </authorList>
    </citation>
    <scope>NUCLEOTIDE SEQUENCE</scope>
    <source>
        <strain evidence="2">CGMCC 1.15931</strain>
    </source>
</reference>
<keyword evidence="1" id="KW-0472">Membrane</keyword>
<name>A0A6I3SXL8_9BURK</name>
<dbReference type="OrthoDB" id="8736377at2"/>
<feature type="transmembrane region" description="Helical" evidence="1">
    <location>
        <begin position="297"/>
        <end position="317"/>
    </location>
</feature>
<feature type="transmembrane region" description="Helical" evidence="1">
    <location>
        <begin position="266"/>
        <end position="285"/>
    </location>
</feature>
<feature type="transmembrane region" description="Helical" evidence="1">
    <location>
        <begin position="179"/>
        <end position="205"/>
    </location>
</feature>
<feature type="transmembrane region" description="Helical" evidence="1">
    <location>
        <begin position="384"/>
        <end position="404"/>
    </location>
</feature>
<feature type="transmembrane region" description="Helical" evidence="1">
    <location>
        <begin position="326"/>
        <end position="349"/>
    </location>
</feature>
<evidence type="ECO:0000256" key="1">
    <source>
        <dbReference type="SAM" id="Phobius"/>
    </source>
</evidence>
<dbReference type="Proteomes" id="UP000430634">
    <property type="component" value="Unassembled WGS sequence"/>
</dbReference>
<organism evidence="3 4">
    <name type="scientific">Pseudoduganella buxea</name>
    <dbReference type="NCBI Taxonomy" id="1949069"/>
    <lineage>
        <taxon>Bacteria</taxon>
        <taxon>Pseudomonadati</taxon>
        <taxon>Pseudomonadota</taxon>
        <taxon>Betaproteobacteria</taxon>
        <taxon>Burkholderiales</taxon>
        <taxon>Oxalobacteraceae</taxon>
        <taxon>Telluria group</taxon>
        <taxon>Pseudoduganella</taxon>
    </lineage>
</organism>
<dbReference type="EMBL" id="WNKZ01000027">
    <property type="protein sequence ID" value="MTV53395.1"/>
    <property type="molecule type" value="Genomic_DNA"/>
</dbReference>
<dbReference type="Proteomes" id="UP000622638">
    <property type="component" value="Unassembled WGS sequence"/>
</dbReference>
<protein>
    <submittedName>
        <fullName evidence="3">Uncharacterized protein</fullName>
    </submittedName>
</protein>
<evidence type="ECO:0000313" key="5">
    <source>
        <dbReference type="Proteomes" id="UP000622638"/>
    </source>
</evidence>
<accession>A0A6I3SXL8</accession>
<reference evidence="3 4" key="3">
    <citation type="submission" date="2019-11" db="EMBL/GenBank/DDBJ databases">
        <title>Type strains purchased from KCTC, JCM and DSMZ.</title>
        <authorList>
            <person name="Lu H."/>
        </authorList>
    </citation>
    <scope>NUCLEOTIDE SEQUENCE [LARGE SCALE GENOMIC DNA]</scope>
    <source>
        <strain evidence="3 4">KCTC 52429</strain>
    </source>
</reference>
<gene>
    <name evidence="2" type="ORF">GCM10011572_30780</name>
    <name evidence="3" type="ORF">GM672_11725</name>
</gene>
<feature type="transmembrane region" description="Helical" evidence="1">
    <location>
        <begin position="355"/>
        <end position="372"/>
    </location>
</feature>
<sequence>MKTLRLSLDSTRAFACTLAAVLLLGTCLVRYQLSGDIAEYSLMTIAIANHGTPEIRDTDIAEALRVVPEMGYAYTDLEEGIAKAKEVPRPGFHMDLHGNVQAIHFFAYSALAALPYKVLGALGIAPMKCYQFVNAALLFVLGMSLRRFFGNGHHALGALALYVLCGGLAYANWSSPESVSASALLAGLLLCASSAPLAGGALIGLAATQNPTIVLVLAMLPVIVLCRHWRPGMGMADAWNHVWHAPVVGGLAAGTALFATNPLFNLYAFGVPSIIAVGYTLPELATWTRFHSVFLDLSQGMILAIPGVAALIAWLAMDRRATRGRILLLCAILVIVGMTLPAIIVTNWNSGASGVMRYSFWGAMPLLFVLLWQLREQPTVSTKLVVAMLLVQALATLHMVSYPYTKFSPLARLVMRTVPAYYNPDPEIFYERTLQKELNVGTDDILQYIDDNQVRKTMYNLSNQRLDERLCGEGRLLREDNSVTATTQNWRFINGQILCKKVPGYRQMRFNAAQFGPGGVLADGWSPPQFGALQWTGTWSVSRLSSIRIPLEAGMQPRRLFITGFYHEKAEHETRVVVNGKDYGWVKLDERKLPFEIPASTGAITVELEHKPFAPPASEPDQRKFGLFLQTIAVL</sequence>
<keyword evidence="1" id="KW-0812">Transmembrane</keyword>